<feature type="transmembrane region" description="Helical" evidence="8">
    <location>
        <begin position="304"/>
        <end position="330"/>
    </location>
</feature>
<feature type="transmembrane region" description="Helical" evidence="8">
    <location>
        <begin position="178"/>
        <end position="198"/>
    </location>
</feature>
<dbReference type="SUPFAM" id="SSF82866">
    <property type="entry name" value="Multidrug efflux transporter AcrB transmembrane domain"/>
    <property type="match status" value="2"/>
</dbReference>
<dbReference type="Gene3D" id="1.20.1640.10">
    <property type="entry name" value="Multidrug efflux transporter AcrB transmembrane domain"/>
    <property type="match status" value="2"/>
</dbReference>
<feature type="transmembrane region" description="Helical" evidence="8">
    <location>
        <begin position="645"/>
        <end position="666"/>
    </location>
</feature>
<dbReference type="InterPro" id="IPR004869">
    <property type="entry name" value="MMPL_dom"/>
</dbReference>
<sequence length="769" mass="78219">MSTLLQRLGRASFRNRWVVVAVWVLVLAGVAAAVLVRGLSFDDRFTIPGSESQQALDRLTEVSPAAAGASAQVVFIAPDGSSVTDPANQQAIETAVQAMGQVADVGAVVDPFQSQAVSVGGEAALANVQYTVDNTELAGDALEQLQAAVAPAEQAGLTVDVGGNAFQLTSVTIGPLEFIGVAVAVLVLAIALGSLLAAGMNLLTALVGVAVGLLGFLAVGSFTTLSSSAPTLALMIGLAVGIDYTLFILSRHRTQLAAGSDPEESAGRAVGTAGSAVVFAGLTVVVALAGLSVVGIPFLTVMGLGAAGTVLVAVAVALTLVPALMGFAGARLTPRPGSRAARLEQTSASGGRSLGVRWAAVVTRVPWLTAVVVLAGLVVVALPASQLQLALPDNGSAAEGSSQRATYDAVDQYFGPGLNGPLVVLLDGVDAADGQAAAGAVAQAIGGQPGLLPGTSSGGLDDVLAAVPQQVGETTWLIQVIPGSGPQDEATTRLVGDIRDLAPELERQTGASVAVTGQTAVAIDVSDRLGQALLPFALVVVGLSVVLLLLVFRSVLVPVKAALGFLLSVVAAFGAVVAVFQWGWLIDLLGVPSTGPVVSLMPIILIAVLFGLAMDYEVFLVSRMREAYVHGASPREAVLDGMRHAARVVTAAALIMFSVFASFLTIDEPVVKSIALGLAVGVLVDAFLVRMTLVPAVLVLLGRSAWWLPRWADRVLPDLDVEGAKLGAPASARGAHEAPEGEPGTFTELVHPHGRHEAPGPADEAADRR</sequence>
<feature type="transmembrane region" description="Helical" evidence="8">
    <location>
        <begin position="231"/>
        <end position="249"/>
    </location>
</feature>
<evidence type="ECO:0000313" key="11">
    <source>
        <dbReference type="Proteomes" id="UP001361570"/>
    </source>
</evidence>
<evidence type="ECO:0000256" key="2">
    <source>
        <dbReference type="ARBA" id="ARBA00010157"/>
    </source>
</evidence>
<keyword evidence="5 8" id="KW-1133">Transmembrane helix</keyword>
<evidence type="ECO:0000256" key="6">
    <source>
        <dbReference type="ARBA" id="ARBA00023136"/>
    </source>
</evidence>
<evidence type="ECO:0000256" key="3">
    <source>
        <dbReference type="ARBA" id="ARBA00022475"/>
    </source>
</evidence>
<dbReference type="Proteomes" id="UP001361570">
    <property type="component" value="Unassembled WGS sequence"/>
</dbReference>
<feature type="transmembrane region" description="Helical" evidence="8">
    <location>
        <begin position="365"/>
        <end position="384"/>
    </location>
</feature>
<feature type="transmembrane region" description="Helical" evidence="8">
    <location>
        <begin position="678"/>
        <end position="701"/>
    </location>
</feature>
<feature type="transmembrane region" description="Helical" evidence="8">
    <location>
        <begin position="532"/>
        <end position="552"/>
    </location>
</feature>
<dbReference type="PANTHER" id="PTHR33406">
    <property type="entry name" value="MEMBRANE PROTEIN MJ1562-RELATED"/>
    <property type="match status" value="1"/>
</dbReference>
<accession>A0ABU8DRV2</accession>
<feature type="transmembrane region" description="Helical" evidence="8">
    <location>
        <begin position="270"/>
        <end position="298"/>
    </location>
</feature>
<feature type="transmembrane region" description="Helical" evidence="8">
    <location>
        <begin position="564"/>
        <end position="585"/>
    </location>
</feature>
<feature type="transmembrane region" description="Helical" evidence="8">
    <location>
        <begin position="205"/>
        <end position="225"/>
    </location>
</feature>
<comment type="subcellular location">
    <subcellularLocation>
        <location evidence="1">Cell membrane</location>
        <topology evidence="1">Multi-pass membrane protein</topology>
    </subcellularLocation>
</comment>
<dbReference type="EMBL" id="JBAPLU010000006">
    <property type="protein sequence ID" value="MEI4271582.1"/>
    <property type="molecule type" value="Genomic_DNA"/>
</dbReference>
<evidence type="ECO:0000256" key="7">
    <source>
        <dbReference type="SAM" id="MobiDB-lite"/>
    </source>
</evidence>
<dbReference type="RefSeq" id="WP_336403722.1">
    <property type="nucleotide sequence ID" value="NZ_JBAPLU010000006.1"/>
</dbReference>
<dbReference type="InterPro" id="IPR050545">
    <property type="entry name" value="Mycobact_MmpL"/>
</dbReference>
<evidence type="ECO:0000256" key="1">
    <source>
        <dbReference type="ARBA" id="ARBA00004651"/>
    </source>
</evidence>
<comment type="similarity">
    <text evidence="2">Belongs to the resistance-nodulation-cell division (RND) (TC 2.A.6) family. MmpL subfamily.</text>
</comment>
<evidence type="ECO:0000256" key="8">
    <source>
        <dbReference type="SAM" id="Phobius"/>
    </source>
</evidence>
<dbReference type="Pfam" id="PF03176">
    <property type="entry name" value="MMPL"/>
    <property type="match status" value="2"/>
</dbReference>
<evidence type="ECO:0000256" key="4">
    <source>
        <dbReference type="ARBA" id="ARBA00022692"/>
    </source>
</evidence>
<keyword evidence="11" id="KW-1185">Reference proteome</keyword>
<protein>
    <submittedName>
        <fullName evidence="10">MMPL family transporter</fullName>
    </submittedName>
</protein>
<evidence type="ECO:0000313" key="10">
    <source>
        <dbReference type="EMBL" id="MEI4271582.1"/>
    </source>
</evidence>
<evidence type="ECO:0000256" key="5">
    <source>
        <dbReference type="ARBA" id="ARBA00022989"/>
    </source>
</evidence>
<feature type="region of interest" description="Disordered" evidence="7">
    <location>
        <begin position="730"/>
        <end position="769"/>
    </location>
</feature>
<keyword evidence="6 8" id="KW-0472">Membrane</keyword>
<proteinExistence type="inferred from homology"/>
<dbReference type="PROSITE" id="PS50156">
    <property type="entry name" value="SSD"/>
    <property type="match status" value="2"/>
</dbReference>
<keyword evidence="4 8" id="KW-0812">Transmembrane</keyword>
<dbReference type="InterPro" id="IPR000731">
    <property type="entry name" value="SSD"/>
</dbReference>
<organism evidence="10 11">
    <name type="scientific">Klenkia sesuvii</name>
    <dbReference type="NCBI Taxonomy" id="3103137"/>
    <lineage>
        <taxon>Bacteria</taxon>
        <taxon>Bacillati</taxon>
        <taxon>Actinomycetota</taxon>
        <taxon>Actinomycetes</taxon>
        <taxon>Geodermatophilales</taxon>
        <taxon>Geodermatophilaceae</taxon>
        <taxon>Klenkia</taxon>
    </lineage>
</organism>
<gene>
    <name evidence="10" type="ORF">TEK04_07580</name>
</gene>
<reference evidence="10 11" key="1">
    <citation type="submission" date="2024-03" db="EMBL/GenBank/DDBJ databases">
        <title>Draft genome sequence of Klenkia sp. LSe6-5.</title>
        <authorList>
            <person name="Duangmal K."/>
            <person name="Chantavorakit T."/>
        </authorList>
    </citation>
    <scope>NUCLEOTIDE SEQUENCE [LARGE SCALE GENOMIC DNA]</scope>
    <source>
        <strain evidence="10 11">LSe6-5</strain>
    </source>
</reference>
<dbReference type="PANTHER" id="PTHR33406:SF11">
    <property type="entry name" value="MEMBRANE PROTEIN SCO6666-RELATED"/>
    <property type="match status" value="1"/>
</dbReference>
<evidence type="ECO:0000259" key="9">
    <source>
        <dbReference type="PROSITE" id="PS50156"/>
    </source>
</evidence>
<name>A0ABU8DRV2_9ACTN</name>
<feature type="transmembrane region" description="Helical" evidence="8">
    <location>
        <begin position="597"/>
        <end position="616"/>
    </location>
</feature>
<feature type="domain" description="SSD" evidence="9">
    <location>
        <begin position="535"/>
        <end position="700"/>
    </location>
</feature>
<keyword evidence="3" id="KW-1003">Cell membrane</keyword>
<comment type="caution">
    <text evidence="10">The sequence shown here is derived from an EMBL/GenBank/DDBJ whole genome shotgun (WGS) entry which is preliminary data.</text>
</comment>
<feature type="domain" description="SSD" evidence="9">
    <location>
        <begin position="195"/>
        <end position="327"/>
    </location>
</feature>